<evidence type="ECO:0000256" key="11">
    <source>
        <dbReference type="ARBA" id="ARBA00023137"/>
    </source>
</evidence>
<keyword evidence="7" id="KW-0418">Kinase</keyword>
<keyword evidence="5" id="KW-0677">Repeat</keyword>
<dbReference type="InterPro" id="IPR002011">
    <property type="entry name" value="Tyr_kinase_rcpt_2_CS"/>
</dbReference>
<reference evidence="20" key="2">
    <citation type="submission" date="2020-05" db="UniProtKB">
        <authorList>
            <consortium name="Ensembl"/>
        </authorList>
    </citation>
    <scope>IDENTIFICATION</scope>
</reference>
<dbReference type="InterPro" id="IPR000033">
    <property type="entry name" value="LDLR_classB_rpt"/>
</dbReference>
<feature type="domain" description="Fibronectin type-III" evidence="19">
    <location>
        <begin position="149"/>
        <end position="245"/>
    </location>
</feature>
<dbReference type="InterPro" id="IPR011042">
    <property type="entry name" value="6-blade_b-propeller_TolB-like"/>
</dbReference>
<evidence type="ECO:0000259" key="18">
    <source>
        <dbReference type="PROSITE" id="PS50011"/>
    </source>
</evidence>
<proteinExistence type="inferred from homology"/>
<dbReference type="FunFam" id="2.120.10.30:FF:000044">
    <property type="entry name" value="Tyrosine-protein kinase receptor"/>
    <property type="match status" value="1"/>
</dbReference>
<gene>
    <name evidence="20" type="primary">ros1</name>
</gene>
<dbReference type="GO" id="GO:0007169">
    <property type="term" value="P:cell surface receptor protein tyrosine kinase signaling pathway"/>
    <property type="evidence" value="ECO:0007669"/>
    <property type="project" value="InterPro"/>
</dbReference>
<dbReference type="InterPro" id="IPR001245">
    <property type="entry name" value="Ser-Thr/Tyr_kinase_cat_dom"/>
</dbReference>
<dbReference type="InterPro" id="IPR003961">
    <property type="entry name" value="FN3_dom"/>
</dbReference>
<evidence type="ECO:0000256" key="17">
    <source>
        <dbReference type="SAM" id="Phobius"/>
    </source>
</evidence>
<evidence type="ECO:0000256" key="3">
    <source>
        <dbReference type="ARBA" id="ARBA00022679"/>
    </source>
</evidence>
<evidence type="ECO:0000256" key="9">
    <source>
        <dbReference type="ARBA" id="ARBA00022989"/>
    </source>
</evidence>
<evidence type="ECO:0000256" key="2">
    <source>
        <dbReference type="ARBA" id="ARBA00022553"/>
    </source>
</evidence>
<evidence type="ECO:0000256" key="8">
    <source>
        <dbReference type="ARBA" id="ARBA00022840"/>
    </source>
</evidence>
<evidence type="ECO:0000256" key="4">
    <source>
        <dbReference type="ARBA" id="ARBA00022692"/>
    </source>
</evidence>
<dbReference type="InParanoid" id="A0A6I8S5E8"/>
<dbReference type="SUPFAM" id="SSF49265">
    <property type="entry name" value="Fibronectin type III"/>
    <property type="match status" value="5"/>
</dbReference>
<dbReference type="InterPro" id="IPR017441">
    <property type="entry name" value="Protein_kinase_ATP_BS"/>
</dbReference>
<dbReference type="PROSITE" id="PS50853">
    <property type="entry name" value="FN3"/>
    <property type="match status" value="6"/>
</dbReference>
<evidence type="ECO:0000313" key="20">
    <source>
        <dbReference type="Ensembl" id="ENSXETP00000090079"/>
    </source>
</evidence>
<dbReference type="SMART" id="SM00135">
    <property type="entry name" value="LY"/>
    <property type="match status" value="4"/>
</dbReference>
<evidence type="ECO:0000259" key="19">
    <source>
        <dbReference type="PROSITE" id="PS50853"/>
    </source>
</evidence>
<feature type="binding site" evidence="15">
    <location>
        <position position="1936"/>
    </location>
    <ligand>
        <name>ATP</name>
        <dbReference type="ChEBI" id="CHEBI:30616"/>
    </ligand>
</feature>
<dbReference type="InterPro" id="IPR011009">
    <property type="entry name" value="Kinase-like_dom_sf"/>
</dbReference>
<dbReference type="GeneTree" id="ENSGT00940000160831"/>
<feature type="transmembrane region" description="Helical" evidence="17">
    <location>
        <begin position="1816"/>
        <end position="1840"/>
    </location>
</feature>
<keyword evidence="3" id="KW-0808">Transferase</keyword>
<reference evidence="20" key="1">
    <citation type="journal article" date="2010" name="Science">
        <title>The genome of the Western clawed frog Xenopus tropicalis.</title>
        <authorList>
            <person name="Hellsten U."/>
            <person name="Harland R.M."/>
            <person name="Gilchrist M.J."/>
            <person name="Hendrix D."/>
            <person name="Jurka J."/>
            <person name="Kapitonov V."/>
            <person name="Ovcharenko I."/>
            <person name="Putnam N.H."/>
            <person name="Shu S."/>
            <person name="Taher L."/>
            <person name="Blitz I.L."/>
            <person name="Blumberg B."/>
            <person name="Dichmann D.S."/>
            <person name="Dubchak I."/>
            <person name="Amaya E."/>
            <person name="Detter J.C."/>
            <person name="Fletcher R."/>
            <person name="Gerhard D.S."/>
            <person name="Goodstein D."/>
            <person name="Graves T."/>
            <person name="Grigoriev I.V."/>
            <person name="Grimwood J."/>
            <person name="Kawashima T."/>
            <person name="Lindquist E."/>
            <person name="Lucas S.M."/>
            <person name="Mead P.E."/>
            <person name="Mitros T."/>
            <person name="Ogino H."/>
            <person name="Ohta Y."/>
            <person name="Poliakov A.V."/>
            <person name="Pollet N."/>
            <person name="Robert J."/>
            <person name="Salamov A."/>
            <person name="Sater A.K."/>
            <person name="Schmutz J."/>
            <person name="Terry A."/>
            <person name="Vize P.D."/>
            <person name="Warren W.C."/>
            <person name="Wells D."/>
            <person name="Wills A."/>
            <person name="Wilson R.K."/>
            <person name="Zimmerman L.B."/>
            <person name="Zorn A.M."/>
            <person name="Grainger R."/>
            <person name="Grammer T."/>
            <person name="Khokha M.K."/>
            <person name="Richardson P.M."/>
            <person name="Rokhsar D.S."/>
        </authorList>
    </citation>
    <scope>NUCLEOTIDE SEQUENCE [LARGE SCALE GENOMIC DNA]</scope>
    <source>
        <strain evidence="20">Nigerian</strain>
    </source>
</reference>
<dbReference type="InterPro" id="IPR036116">
    <property type="entry name" value="FN3_sf"/>
</dbReference>
<dbReference type="FunFam" id="2.60.40.10:FF:001018">
    <property type="entry name" value="Tyrosine-protein kinase receptor"/>
    <property type="match status" value="1"/>
</dbReference>
<dbReference type="InterPro" id="IPR050122">
    <property type="entry name" value="RTK"/>
</dbReference>
<name>A0A6I8S5E8_XENTR</name>
<dbReference type="PANTHER" id="PTHR24416:SF527">
    <property type="entry name" value="PROTO-ONCOGENE TYROSINE-PROTEIN KINASE ROS"/>
    <property type="match status" value="1"/>
</dbReference>
<dbReference type="GO" id="GO:0016020">
    <property type="term" value="C:membrane"/>
    <property type="evidence" value="ECO:0007669"/>
    <property type="project" value="UniProtKB-SubCell"/>
</dbReference>
<keyword evidence="4 16" id="KW-0812">Transmembrane</keyword>
<dbReference type="EC" id="2.7.10.1" evidence="16"/>
<dbReference type="SUPFAM" id="SSF56112">
    <property type="entry name" value="Protein kinase-like (PK-like)"/>
    <property type="match status" value="1"/>
</dbReference>
<dbReference type="SMART" id="SM00060">
    <property type="entry name" value="FN3"/>
    <property type="match status" value="8"/>
</dbReference>
<evidence type="ECO:0000256" key="10">
    <source>
        <dbReference type="ARBA" id="ARBA00023136"/>
    </source>
</evidence>
<dbReference type="InterPro" id="IPR013783">
    <property type="entry name" value="Ig-like_fold"/>
</dbReference>
<feature type="domain" description="Protein kinase" evidence="18">
    <location>
        <begin position="1901"/>
        <end position="2176"/>
    </location>
</feature>
<dbReference type="FunFam" id="1.10.510.10:FF:000341">
    <property type="entry name" value="Tyrosine-protein kinase receptor"/>
    <property type="match status" value="1"/>
</dbReference>
<dbReference type="PANTHER" id="PTHR24416">
    <property type="entry name" value="TYROSINE-PROTEIN KINASE RECEPTOR"/>
    <property type="match status" value="1"/>
</dbReference>
<dbReference type="PROSITE" id="PS00239">
    <property type="entry name" value="RECEPTOR_TYR_KIN_II"/>
    <property type="match status" value="1"/>
</dbReference>
<dbReference type="InterPro" id="IPR000719">
    <property type="entry name" value="Prot_kinase_dom"/>
</dbReference>
<comment type="subcellular location">
    <subcellularLocation>
        <location evidence="1">Membrane</location>
        <topology evidence="1">Single-pass type I membrane protein</topology>
    </subcellularLocation>
</comment>
<protein>
    <recommendedName>
        <fullName evidence="16">Tyrosine-protein kinase receptor</fullName>
        <ecNumber evidence="16">2.7.10.1</ecNumber>
    </recommendedName>
</protein>
<keyword evidence="13" id="KW-0325">Glycoprotein</keyword>
<feature type="domain" description="Fibronectin type-III" evidence="19">
    <location>
        <begin position="1714"/>
        <end position="1813"/>
    </location>
</feature>
<comment type="catalytic activity">
    <reaction evidence="14 16">
        <text>L-tyrosyl-[protein] + ATP = O-phospho-L-tyrosyl-[protein] + ADP + H(+)</text>
        <dbReference type="Rhea" id="RHEA:10596"/>
        <dbReference type="Rhea" id="RHEA-COMP:10136"/>
        <dbReference type="Rhea" id="RHEA-COMP:20101"/>
        <dbReference type="ChEBI" id="CHEBI:15378"/>
        <dbReference type="ChEBI" id="CHEBI:30616"/>
        <dbReference type="ChEBI" id="CHEBI:46858"/>
        <dbReference type="ChEBI" id="CHEBI:61978"/>
        <dbReference type="ChEBI" id="CHEBI:456216"/>
        <dbReference type="EC" id="2.7.10.1"/>
    </reaction>
</comment>
<evidence type="ECO:0000256" key="5">
    <source>
        <dbReference type="ARBA" id="ARBA00022737"/>
    </source>
</evidence>
<evidence type="ECO:0000256" key="7">
    <source>
        <dbReference type="ARBA" id="ARBA00022777"/>
    </source>
</evidence>
<dbReference type="Bgee" id="ENSXETG00000037537">
    <property type="expression patterns" value="Expressed in testis"/>
</dbReference>
<keyword evidence="11" id="KW-0829">Tyrosine-protein kinase</keyword>
<dbReference type="SMART" id="SM00219">
    <property type="entry name" value="TyrKc"/>
    <property type="match status" value="1"/>
</dbReference>
<feature type="domain" description="Fibronectin type-III" evidence="19">
    <location>
        <begin position="519"/>
        <end position="618"/>
    </location>
</feature>
<dbReference type="Gene3D" id="2.120.10.30">
    <property type="entry name" value="TolB, C-terminal domain"/>
    <property type="match status" value="3"/>
</dbReference>
<keyword evidence="10 17" id="KW-0472">Membrane</keyword>
<dbReference type="PROSITE" id="PS50011">
    <property type="entry name" value="PROTEIN_KINASE_DOM"/>
    <property type="match status" value="1"/>
</dbReference>
<sequence>MHLRSRIITHWFLYINSIYIISGGEHLNLTTKVSIIPCENQYQAEDSSIFIKDCTVEPLPPFASLIGYHNITLRWVPANISGTSYIVQWKYVHIPGEWIYTQTVEEPPFTVVNLQPYLEYQFRVIWIICRLQFYSEHSPAYRTLAFGAPASAPIIEELGSLSSDIIEVSWFPPLFPNGPIVGYYLTLSSEGDIQRYHSVTGRLSFQFYSTKPETTYRFSIMAINAEGEGPASEANITTVRATIPDKSPWLFLSSNNTLMKRDNLQDSIHEAQCLMMENRITSISINMHTQEVYFSEQNHIWVKGVSEIATASDLNIFYTGQSSVSSLSVDWLHNKIYFVMDKQLYNCGLKKCTSAQKIGSPAEMNPIKIEADPFNGYLFFLFEDGIHRVILPQYSTENNLTNHIVIKKGIQDFVINVQSKRVVYTFSEKCISIVSAFQDGSDTQLLREIPKNPFEEIRSYIFLDNKVMFTDGKSVYSEEFDLDRYWYNEYLVTCDLAGAIYTDYDKLVLYGESIQPFPVPSEPEQVMVLFGTQTATILWKPPKPTIASSPAAWQDWRYNVNISAQNLKMEQIFYNISSNVLTVNKLNVSTKYEVIIQASSPAGKSQWTLPITGTTLHLEEEDCFLLAVGVDGLWKQPLDTFGPEILVSEKFRLITDIDWYNGTLYWSNVTGHVNIWEINSTNSEINILDIKRAGPLALDWIGQSIYWADKFSTMVYRKQLATAGAETVVVAQYQVNDMAVDSVNAFLYWTTDFTVESSRLNGQNYKLFQNLTLFSNKQVVALTLDLKFADLYWIVKDGLKLNLYKSGLRKDGSTNAVVKVIEFASWSTSEISQHVLMFYSDRLFWINGQKYITVQEISQPACTHFSQPAEFSTFTIFHNSLKPLPGNFSYIPRVIPDVVPSSSVEIRGSYSSFVVLWKRPENVDYGTIFYCVKSNKLQQLQGTANGACLTSEDFINSSYTVGGLGPYEEFDFAITPYTFWGRGPTTSLILRAPEGVPSQPLKPRMFLLQNNSFFEGAKIAVELRWDNPNMTNGVLIQFTVCYRVFSECLFSTSLANWTTIDTTGLQHSVQLYDLCPGSILQFQVKAFTSLGPGPFSALVQANISDVGPAPALISFYPRLLNFLDTDKRDVIWNASTDKDLRAVTYTANNGKLYYILGDSLFCRHLENGSSALLLKNEHLSSSYSMTADWIPRHIYVAVRTEQEINHIYILDLEQKNIVLKHINSSQILTILNIEAILVYSLLSRLYCVESTEMGKQIFYYDIKNDTVYHVLGHGNKTDAFKTNACSCLVDSSEIGLPIALDSTNINNPYIYFLKNSTDVWASDLEGCHCWWVISINLLPGSKITGLAVDDYYIYWSTAGKDNATIYQASKLTKSPALLQVEQGHPQILAFTTSLQPFPDKCCIVLSLNQDQPKILTKTNTSFTLEMTQARTQCPCPLIGSTTPTYTVKYKNLREHTNSFENSLDNSACTIAEYQENIADILGLQPYTTYVLEVNLRNYYSFLLAQEPAAKTVTGKTDYGVPGAVSDITLTVWSDYAVNITWQEPAQPNGPVVAIRYQIMSNMLPPFPASPWRKSDFPEGLLKSAYTGLHGGTIYKFTVLAFHPDENWFTESAAVNALTFQKPSVPKIIVPGNTSLLLEWKQPQEDITDFWFELKNPKEEWYVPINTSCTKKSVYMCTLIGVQPNMIYSVKAVVIFTTAAKSFSDSAEFKTTAGVPGKPGVPQGKQNIIQWMPVEEDNGSNIIYYILEYRELHDDDNNESKPWLTAYNGSCPNICVWEAHEIKGTFEFRAAAANGIGLGEYSNTSESIIFFKRKTDVTALVAGILSGILIVLLIVAFALYWMSKQKSQKKETTAVAILEDKELMKLRGLSDAVGLANGCYAVSILPTQKEKEKLPNFPREKLTLCVFLGSGAFGEVYEGAAIDILGPETGIKKVAVKTLKRDATDHEKTEFLKEAHLMSQFDHPNILKLLGVCLFNEPQYIILELMDGGDLLTYLRGARVDSFTQNPLLSTLDLLDISENISRGCAYLEKMHFVHRDLAARNCLVSVKEYNNPSRIVKIGDFGLARDIYKCDYYRKNGEGLLPVRWMAPESLIDGIFTCRSDVWSFGIVLWEVFTMGQQPYPGFSNLEVLHHVQSGQRMCSPTNCPDDVWSLIQKCWAQDPWKRPAFSFLQKQLEKLKSYSLRCTQKMDLEGVVNPAFEDGENTGSLTLAETRNAQGLNYLMVTT</sequence>
<dbReference type="Pfam" id="PF07714">
    <property type="entry name" value="PK_Tyr_Ser-Thr"/>
    <property type="match status" value="1"/>
</dbReference>
<dbReference type="CDD" id="cd00063">
    <property type="entry name" value="FN3"/>
    <property type="match status" value="7"/>
</dbReference>
<feature type="domain" description="Fibronectin type-III" evidence="19">
    <location>
        <begin position="57"/>
        <end position="146"/>
    </location>
</feature>
<dbReference type="FunFam" id="3.30.200.20:FF:000301">
    <property type="entry name" value="Tyrosine-protein kinase receptor"/>
    <property type="match status" value="1"/>
</dbReference>
<dbReference type="Ensembl" id="ENSXETT00000093752">
    <property type="protein sequence ID" value="ENSXETP00000090079"/>
    <property type="gene ID" value="ENSXETG00000037537"/>
</dbReference>
<evidence type="ECO:0000256" key="1">
    <source>
        <dbReference type="ARBA" id="ARBA00004479"/>
    </source>
</evidence>
<keyword evidence="2 16" id="KW-0597">Phosphoprotein</keyword>
<dbReference type="Gene3D" id="3.30.200.20">
    <property type="entry name" value="Phosphorylase Kinase, domain 1"/>
    <property type="match status" value="1"/>
</dbReference>
<dbReference type="GO" id="GO:0004714">
    <property type="term" value="F:transmembrane receptor protein tyrosine kinase activity"/>
    <property type="evidence" value="ECO:0007669"/>
    <property type="project" value="UniProtKB-EC"/>
</dbReference>
<keyword evidence="6 15" id="KW-0547">Nucleotide-binding</keyword>
<evidence type="ECO:0000256" key="15">
    <source>
        <dbReference type="PROSITE-ProRule" id="PRU10141"/>
    </source>
</evidence>
<keyword evidence="9 17" id="KW-1133">Transmembrane helix</keyword>
<keyword evidence="12 16" id="KW-0675">Receptor</keyword>
<dbReference type="PROSITE" id="PS00109">
    <property type="entry name" value="PROTEIN_KINASE_TYR"/>
    <property type="match status" value="1"/>
</dbReference>
<evidence type="ECO:0000256" key="14">
    <source>
        <dbReference type="ARBA" id="ARBA00051243"/>
    </source>
</evidence>
<evidence type="ECO:0000256" key="16">
    <source>
        <dbReference type="RuleBase" id="RU000312"/>
    </source>
</evidence>
<dbReference type="InterPro" id="IPR008266">
    <property type="entry name" value="Tyr_kinase_AS"/>
</dbReference>
<dbReference type="FunCoup" id="A0A6I8S5E8">
    <property type="interactions" value="62"/>
</dbReference>
<organism evidence="20">
    <name type="scientific">Xenopus tropicalis</name>
    <name type="common">Western clawed frog</name>
    <name type="synonym">Silurana tropicalis</name>
    <dbReference type="NCBI Taxonomy" id="8364"/>
    <lineage>
        <taxon>Eukaryota</taxon>
        <taxon>Metazoa</taxon>
        <taxon>Chordata</taxon>
        <taxon>Craniata</taxon>
        <taxon>Vertebrata</taxon>
        <taxon>Euteleostomi</taxon>
        <taxon>Amphibia</taxon>
        <taxon>Batrachia</taxon>
        <taxon>Anura</taxon>
        <taxon>Pipoidea</taxon>
        <taxon>Pipidae</taxon>
        <taxon>Xenopodinae</taxon>
        <taxon>Xenopus</taxon>
        <taxon>Silurana</taxon>
    </lineage>
</organism>
<dbReference type="Pfam" id="PF00041">
    <property type="entry name" value="fn3"/>
    <property type="match status" value="1"/>
</dbReference>
<evidence type="ECO:0000256" key="13">
    <source>
        <dbReference type="ARBA" id="ARBA00023180"/>
    </source>
</evidence>
<dbReference type="InterPro" id="IPR020635">
    <property type="entry name" value="Tyr_kinase_cat_dom"/>
</dbReference>
<dbReference type="SUPFAM" id="SSF63825">
    <property type="entry name" value="YWTD domain"/>
    <property type="match status" value="3"/>
</dbReference>
<dbReference type="PRINTS" id="PR00109">
    <property type="entry name" value="TYRKINASE"/>
</dbReference>
<keyword evidence="8 15" id="KW-0067">ATP-binding</keyword>
<dbReference type="PROSITE" id="PS00107">
    <property type="entry name" value="PROTEIN_KINASE_ATP"/>
    <property type="match status" value="1"/>
</dbReference>
<dbReference type="Gene3D" id="2.60.40.10">
    <property type="entry name" value="Immunoglobulins"/>
    <property type="match status" value="7"/>
</dbReference>
<dbReference type="GO" id="GO:0005524">
    <property type="term" value="F:ATP binding"/>
    <property type="evidence" value="ECO:0007669"/>
    <property type="project" value="UniProtKB-UniRule"/>
</dbReference>
<dbReference type="Gene3D" id="1.10.510.10">
    <property type="entry name" value="Transferase(Phosphotransferase) domain 1"/>
    <property type="match status" value="1"/>
</dbReference>
<evidence type="ECO:0000256" key="12">
    <source>
        <dbReference type="ARBA" id="ARBA00023170"/>
    </source>
</evidence>
<accession>A0A6I8S5E8</accession>
<feature type="domain" description="Fibronectin type-III" evidence="19">
    <location>
        <begin position="999"/>
        <end position="1109"/>
    </location>
</feature>
<evidence type="ECO:0000256" key="6">
    <source>
        <dbReference type="ARBA" id="ARBA00022741"/>
    </source>
</evidence>
<feature type="domain" description="Fibronectin type-III" evidence="19">
    <location>
        <begin position="1523"/>
        <end position="1624"/>
    </location>
</feature>
<comment type="similarity">
    <text evidence="16">Belongs to the protein kinase superfamily. Tyr protein kinase family. Insulin receptor subfamily.</text>
</comment>